<reference evidence="2 3" key="1">
    <citation type="submission" date="2017-01" db="EMBL/GenBank/DDBJ databases">
        <authorList>
            <person name="Mah S.A."/>
            <person name="Swanson W.J."/>
            <person name="Moy G.W."/>
            <person name="Vacquier V.D."/>
        </authorList>
    </citation>
    <scope>NUCLEOTIDE SEQUENCE [LARGE SCALE GENOMIC DNA]</scope>
    <source>
        <strain evidence="2 3">M9</strain>
    </source>
</reference>
<dbReference type="InterPro" id="IPR021813">
    <property type="entry name" value="DUF3392"/>
</dbReference>
<evidence type="ECO:0000313" key="3">
    <source>
        <dbReference type="Proteomes" id="UP000223759"/>
    </source>
</evidence>
<feature type="transmembrane region" description="Helical" evidence="1">
    <location>
        <begin position="55"/>
        <end position="74"/>
    </location>
</feature>
<dbReference type="Pfam" id="PF11872">
    <property type="entry name" value="DUF3392"/>
    <property type="match status" value="1"/>
</dbReference>
<accession>A0A1R3W7C6</accession>
<dbReference type="RefSeq" id="WP_076756115.1">
    <property type="nucleotide sequence ID" value="NZ_CP023018.1"/>
</dbReference>
<keyword evidence="3" id="KW-1185">Reference proteome</keyword>
<feature type="transmembrane region" description="Helical" evidence="1">
    <location>
        <begin position="15"/>
        <end position="34"/>
    </location>
</feature>
<dbReference type="Proteomes" id="UP000223759">
    <property type="component" value="Unassembled WGS sequence"/>
</dbReference>
<feature type="transmembrane region" description="Helical" evidence="1">
    <location>
        <begin position="86"/>
        <end position="104"/>
    </location>
</feature>
<evidence type="ECO:0008006" key="4">
    <source>
        <dbReference type="Google" id="ProtNLM"/>
    </source>
</evidence>
<proteinExistence type="predicted"/>
<dbReference type="STRING" id="233100.SAMN05216526_1717"/>
<evidence type="ECO:0000313" key="2">
    <source>
        <dbReference type="EMBL" id="SIT72717.1"/>
    </source>
</evidence>
<organism evidence="2 3">
    <name type="scientific">Ectothiorhodosinus mongolicus</name>
    <dbReference type="NCBI Taxonomy" id="233100"/>
    <lineage>
        <taxon>Bacteria</taxon>
        <taxon>Pseudomonadati</taxon>
        <taxon>Pseudomonadota</taxon>
        <taxon>Gammaproteobacteria</taxon>
        <taxon>Chromatiales</taxon>
        <taxon>Ectothiorhodospiraceae</taxon>
        <taxon>Ectothiorhodosinus</taxon>
    </lineage>
</organism>
<protein>
    <recommendedName>
        <fullName evidence="4">DUF3392 domain-containing protein</fullName>
    </recommendedName>
</protein>
<keyword evidence="1" id="KW-1133">Transmembrane helix</keyword>
<name>A0A1R3W7C6_9GAMM</name>
<keyword evidence="1" id="KW-0472">Membrane</keyword>
<dbReference type="EMBL" id="FTPK01000003">
    <property type="protein sequence ID" value="SIT72717.1"/>
    <property type="molecule type" value="Genomic_DNA"/>
</dbReference>
<sequence>MDWLVNLFDAGGSWLRSHLGHVALAMLAALLVIFGREFNTMIKGALQSFPKAIRLLGFSLACAFIYGGFLVLLTPLLGRGLAMLDPYVLLAVVVAFFALLGWVAERR</sequence>
<dbReference type="AlphaFoldDB" id="A0A1R3W7C6"/>
<gene>
    <name evidence="2" type="ORF">SAMN05216526_1717</name>
</gene>
<evidence type="ECO:0000256" key="1">
    <source>
        <dbReference type="SAM" id="Phobius"/>
    </source>
</evidence>
<keyword evidence="1" id="KW-0812">Transmembrane</keyword>
<dbReference type="OrthoDB" id="6196761at2"/>